<organism evidence="2 3">
    <name type="scientific">Capnocytophaga endodontalis</name>
    <dbReference type="NCBI Taxonomy" id="2708117"/>
    <lineage>
        <taxon>Bacteria</taxon>
        <taxon>Pseudomonadati</taxon>
        <taxon>Bacteroidota</taxon>
        <taxon>Flavobacteriia</taxon>
        <taxon>Flavobacteriales</taxon>
        <taxon>Flavobacteriaceae</taxon>
        <taxon>Capnocytophaga</taxon>
    </lineage>
</organism>
<name>A0A1Z4BMM2_9FLAO</name>
<sequence>MKTLIYSILILIGALAVAACANDVLPKPKGGLRLDYPQAAYSRVTDLPNCPFTFEANTLSAIEHKANSCDVNINYPTMKATIYLTYKNVDGNIRKLLTDAQNFTYKHTVKADNIAATTFVNDTTRVYGMFYQVYGNAASQSQFYATDSVKHFISGSIYFNVEPNYDSVQPASNYLQKDMRRIMETLRWK</sequence>
<dbReference type="PROSITE" id="PS51257">
    <property type="entry name" value="PROKAR_LIPOPROTEIN"/>
    <property type="match status" value="1"/>
</dbReference>
<evidence type="ECO:0000256" key="1">
    <source>
        <dbReference type="SAM" id="SignalP"/>
    </source>
</evidence>
<reference evidence="3" key="1">
    <citation type="submission" date="2017-06" db="EMBL/GenBank/DDBJ databases">
        <title>Complete genome sequence of Capnocytophaga sp. KCOM 1579 (=ChDC OS43) isolated from a human refractory periapical abscess lesion.</title>
        <authorList>
            <person name="Kook J.-K."/>
            <person name="Park S.-N."/>
            <person name="Lim Y.K."/>
            <person name="Roh H."/>
        </authorList>
    </citation>
    <scope>NUCLEOTIDE SEQUENCE [LARGE SCALE GENOMIC DNA]</scope>
    <source>
        <strain evidence="3">ChDC OS43</strain>
    </source>
</reference>
<feature type="signal peptide" evidence="1">
    <location>
        <begin position="1"/>
        <end position="21"/>
    </location>
</feature>
<gene>
    <name evidence="2" type="primary">gldD</name>
    <name evidence="2" type="ORF">CBG49_05170</name>
</gene>
<dbReference type="KEGG" id="capn:CBG49_05170"/>
<dbReference type="Pfam" id="PF25593">
    <property type="entry name" value="GldD_lipo"/>
    <property type="match status" value="1"/>
</dbReference>
<protein>
    <submittedName>
        <fullName evidence="2">Gliding motility lipoprotein GldD</fullName>
    </submittedName>
</protein>
<accession>A0A1Z4BMM2</accession>
<evidence type="ECO:0000313" key="3">
    <source>
        <dbReference type="Proteomes" id="UP000197007"/>
    </source>
</evidence>
<feature type="chain" id="PRO_5013323439" evidence="1">
    <location>
        <begin position="22"/>
        <end position="189"/>
    </location>
</feature>
<dbReference type="Proteomes" id="UP000197007">
    <property type="component" value="Chromosome"/>
</dbReference>
<proteinExistence type="predicted"/>
<evidence type="ECO:0000313" key="2">
    <source>
        <dbReference type="EMBL" id="ASF42515.1"/>
    </source>
</evidence>
<keyword evidence="3" id="KW-1185">Reference proteome</keyword>
<dbReference type="InterPro" id="IPR019850">
    <property type="entry name" value="GldD-like"/>
</dbReference>
<keyword evidence="2" id="KW-0449">Lipoprotein</keyword>
<dbReference type="RefSeq" id="WP_088593654.1">
    <property type="nucleotide sequence ID" value="NZ_CP022022.1"/>
</dbReference>
<keyword evidence="1" id="KW-0732">Signal</keyword>
<dbReference type="NCBIfam" id="TIGR03512">
    <property type="entry name" value="GldD_lipo"/>
    <property type="match status" value="1"/>
</dbReference>
<dbReference type="EMBL" id="CP022022">
    <property type="protein sequence ID" value="ASF42515.1"/>
    <property type="molecule type" value="Genomic_DNA"/>
</dbReference>
<dbReference type="AlphaFoldDB" id="A0A1Z4BMM2"/>